<keyword evidence="2" id="KW-0418">Kinase</keyword>
<proteinExistence type="predicted"/>
<dbReference type="AlphaFoldDB" id="A0ABD2Q7T2"/>
<keyword evidence="2" id="KW-0808">Transferase</keyword>
<keyword evidence="5" id="KW-1185">Reference proteome</keyword>
<organism evidence="4 5">
    <name type="scientific">Cichlidogyrus casuarinus</name>
    <dbReference type="NCBI Taxonomy" id="1844966"/>
    <lineage>
        <taxon>Eukaryota</taxon>
        <taxon>Metazoa</taxon>
        <taxon>Spiralia</taxon>
        <taxon>Lophotrochozoa</taxon>
        <taxon>Platyhelminthes</taxon>
        <taxon>Monogenea</taxon>
        <taxon>Monopisthocotylea</taxon>
        <taxon>Dactylogyridea</taxon>
        <taxon>Ancyrocephalidae</taxon>
        <taxon>Cichlidogyrus</taxon>
    </lineage>
</organism>
<evidence type="ECO:0000313" key="4">
    <source>
        <dbReference type="EMBL" id="KAL3315222.1"/>
    </source>
</evidence>
<accession>A0ABD2Q7T2</accession>
<dbReference type="Pfam" id="PF25030">
    <property type="entry name" value="M-HEAT_ATR"/>
    <property type="match status" value="1"/>
</dbReference>
<dbReference type="InterPro" id="IPR056802">
    <property type="entry name" value="ATR-like_M-HEAT"/>
</dbReference>
<evidence type="ECO:0000256" key="1">
    <source>
        <dbReference type="ARBA" id="ARBA00012513"/>
    </source>
</evidence>
<name>A0ABD2Q7T2_9PLAT</name>
<dbReference type="EMBL" id="JBJKFK010000797">
    <property type="protein sequence ID" value="KAL3315222.1"/>
    <property type="molecule type" value="Genomic_DNA"/>
</dbReference>
<dbReference type="GO" id="GO:0004674">
    <property type="term" value="F:protein serine/threonine kinase activity"/>
    <property type="evidence" value="ECO:0007669"/>
    <property type="project" value="UniProtKB-EC"/>
</dbReference>
<evidence type="ECO:0000259" key="3">
    <source>
        <dbReference type="Pfam" id="PF25030"/>
    </source>
</evidence>
<comment type="caution">
    <text evidence="4">The sequence shown here is derived from an EMBL/GenBank/DDBJ whole genome shotgun (WGS) entry which is preliminary data.</text>
</comment>
<dbReference type="SUPFAM" id="SSF48371">
    <property type="entry name" value="ARM repeat"/>
    <property type="match status" value="1"/>
</dbReference>
<evidence type="ECO:0000313" key="5">
    <source>
        <dbReference type="Proteomes" id="UP001626550"/>
    </source>
</evidence>
<protein>
    <recommendedName>
        <fullName evidence="1">non-specific serine/threonine protein kinase</fullName>
        <ecNumber evidence="1">2.7.11.1</ecNumber>
    </recommendedName>
</protein>
<reference evidence="4 5" key="1">
    <citation type="submission" date="2024-11" db="EMBL/GenBank/DDBJ databases">
        <title>Adaptive evolution of stress response genes in parasites aligns with host niche diversity.</title>
        <authorList>
            <person name="Hahn C."/>
            <person name="Resl P."/>
        </authorList>
    </citation>
    <scope>NUCLEOTIDE SEQUENCE [LARGE SCALE GENOMIC DNA]</scope>
    <source>
        <strain evidence="4">EGGRZ-B1_66</strain>
        <tissue evidence="4">Body</tissue>
    </source>
</reference>
<dbReference type="EC" id="2.7.11.1" evidence="1"/>
<sequence>MALRNMGEDALSDADMHALLTACLRLLGHSSRTVRHQCLSCENLLNSLRSLVVHAFREPRLSSLRDLLGSLIGAILSGLNRDQDSKMRLLYAQWIGTLGPVDPSRLPVKALSRGLDSADVFIDQRMFSHLLLQELAKIYMRAASPKQLDSTALSIQELLSLLGVTADMAAPRNPIRKNARTFSKYALESFTDWSSLRYPIFTSASIGNCNNWIRPWCGALISHVKDPFVLKTLQLCEPVIKADSDFARFLLNHVALQVVLDGSESGCNLLLQEMQATLAAISHSHKSLPQSKSQLVDAPIETHRLVSSTGLKLCVKDDVHNAENRNFDLNLWSTHNNLTGL</sequence>
<feature type="domain" description="Serine/threonine-protein kinase ATR-like M-HEAT region" evidence="3">
    <location>
        <begin position="195"/>
        <end position="285"/>
    </location>
</feature>
<evidence type="ECO:0000256" key="2">
    <source>
        <dbReference type="ARBA" id="ARBA00022777"/>
    </source>
</evidence>
<dbReference type="InterPro" id="IPR016024">
    <property type="entry name" value="ARM-type_fold"/>
</dbReference>
<dbReference type="Proteomes" id="UP001626550">
    <property type="component" value="Unassembled WGS sequence"/>
</dbReference>
<gene>
    <name evidence="4" type="ORF">Ciccas_006150</name>
</gene>